<comment type="caution">
    <text evidence="1">The sequence shown here is derived from an EMBL/GenBank/DDBJ whole genome shotgun (WGS) entry which is preliminary data.</text>
</comment>
<name>A0A5X3P2E4_SALET</name>
<organism evidence="1">
    <name type="scientific">Salmonella enterica subsp. enterica serovar Weslaco</name>
    <dbReference type="NCBI Taxonomy" id="1243597"/>
    <lineage>
        <taxon>Bacteria</taxon>
        <taxon>Pseudomonadati</taxon>
        <taxon>Pseudomonadota</taxon>
        <taxon>Gammaproteobacteria</taxon>
        <taxon>Enterobacterales</taxon>
        <taxon>Enterobacteriaceae</taxon>
        <taxon>Salmonella</taxon>
    </lineage>
</organism>
<accession>A0A5X3P2E4</accession>
<protein>
    <submittedName>
        <fullName evidence="1">Uncharacterized protein</fullName>
    </submittedName>
</protein>
<proteinExistence type="predicted"/>
<evidence type="ECO:0000313" key="1">
    <source>
        <dbReference type="EMBL" id="EBZ6052877.1"/>
    </source>
</evidence>
<gene>
    <name evidence="1" type="ORF">D2118_15670</name>
</gene>
<dbReference type="EMBL" id="AAHRRA010000016">
    <property type="protein sequence ID" value="EBZ6052877.1"/>
    <property type="molecule type" value="Genomic_DNA"/>
</dbReference>
<reference evidence="1" key="1">
    <citation type="submission" date="2018-10" db="EMBL/GenBank/DDBJ databases">
        <authorList>
            <consortium name="GenomeTrakr network: Whole genome sequencing for foodborne pathogen traceback"/>
        </authorList>
    </citation>
    <scope>NUCLEOTIDE SEQUENCE</scope>
    <source>
        <strain evidence="1">FDA00013435</strain>
    </source>
</reference>
<dbReference type="AlphaFoldDB" id="A0A5X3P2E4"/>
<sequence length="69" mass="7701">MKEGYYWIQHVGVEQVAYYTNDTVDDLESGQVIVGVWHLTRGDDICHNGEGEVTTSLDIERAGSAWNTA</sequence>